<sequence length="226" mass="24733">MRLSAVVIASLSWTTLAPIALSIAIGEPGGINDVRPTDHGTRDQASELHDLATGDTAKHFTKDLSIVTEHTSELAPRFIQLYNFRSVVCARNAVAIVAMVVAARAVWDTVSSTCKVFMSNKDFKYDALVRLSDNGNSGRRLEVTIKAATCNTECVLSYIREGGSFKFEVGSQPKAPPGHLIPPQSLHDSPLFSSPQHFHTRRLEIGDELHHVMSGSLPNSARFEMY</sequence>
<feature type="chain" id="PRO_5020835023" evidence="1">
    <location>
        <begin position="23"/>
        <end position="226"/>
    </location>
</feature>
<feature type="signal peptide" evidence="1">
    <location>
        <begin position="1"/>
        <end position="22"/>
    </location>
</feature>
<organism evidence="2 3">
    <name type="scientific">Colletotrichum spinosum</name>
    <dbReference type="NCBI Taxonomy" id="1347390"/>
    <lineage>
        <taxon>Eukaryota</taxon>
        <taxon>Fungi</taxon>
        <taxon>Dikarya</taxon>
        <taxon>Ascomycota</taxon>
        <taxon>Pezizomycotina</taxon>
        <taxon>Sordariomycetes</taxon>
        <taxon>Hypocreomycetidae</taxon>
        <taxon>Glomerellales</taxon>
        <taxon>Glomerellaceae</taxon>
        <taxon>Colletotrichum</taxon>
        <taxon>Colletotrichum orbiculare species complex</taxon>
    </lineage>
</organism>
<dbReference type="Proteomes" id="UP000295083">
    <property type="component" value="Unassembled WGS sequence"/>
</dbReference>
<proteinExistence type="predicted"/>
<reference evidence="2 3" key="1">
    <citation type="submission" date="2018-11" db="EMBL/GenBank/DDBJ databases">
        <title>Genome sequence and assembly of Colletotrichum spinosum.</title>
        <authorList>
            <person name="Gan P."/>
            <person name="Shirasu K."/>
        </authorList>
    </citation>
    <scope>NUCLEOTIDE SEQUENCE [LARGE SCALE GENOMIC DNA]</scope>
    <source>
        <strain evidence="2 3">CBS 515.97</strain>
    </source>
</reference>
<dbReference type="EMBL" id="QAPG01000041">
    <property type="protein sequence ID" value="TDZ35461.1"/>
    <property type="molecule type" value="Genomic_DNA"/>
</dbReference>
<comment type="caution">
    <text evidence="2">The sequence shown here is derived from an EMBL/GenBank/DDBJ whole genome shotgun (WGS) entry which is preliminary data.</text>
</comment>
<protein>
    <submittedName>
        <fullName evidence="2">Uncharacterized protein</fullName>
    </submittedName>
</protein>
<accession>A0A4R8Q9X4</accession>
<evidence type="ECO:0000313" key="2">
    <source>
        <dbReference type="EMBL" id="TDZ35461.1"/>
    </source>
</evidence>
<keyword evidence="1" id="KW-0732">Signal</keyword>
<evidence type="ECO:0000256" key="1">
    <source>
        <dbReference type="SAM" id="SignalP"/>
    </source>
</evidence>
<gene>
    <name evidence="2" type="ORF">C8035_v009332</name>
</gene>
<keyword evidence="3" id="KW-1185">Reference proteome</keyword>
<name>A0A4R8Q9X4_9PEZI</name>
<dbReference type="AlphaFoldDB" id="A0A4R8Q9X4"/>
<evidence type="ECO:0000313" key="3">
    <source>
        <dbReference type="Proteomes" id="UP000295083"/>
    </source>
</evidence>